<feature type="region of interest" description="Disordered" evidence="1">
    <location>
        <begin position="80"/>
        <end position="100"/>
    </location>
</feature>
<comment type="caution">
    <text evidence="2">The sequence shown here is derived from an EMBL/GenBank/DDBJ whole genome shotgun (WGS) entry which is preliminary data.</text>
</comment>
<evidence type="ECO:0000256" key="1">
    <source>
        <dbReference type="SAM" id="MobiDB-lite"/>
    </source>
</evidence>
<sequence length="100" mass="10435">MGSGGLGGWIRSGDGPTHLAMTPAPRAPGGRSARGQGQHRLVGVLAEQVLAHRGPVPQGSTRFHEVSGVFLIGGNVRTWSPRDHEGNAVSSDLPDPVIKR</sequence>
<evidence type="ECO:0000313" key="2">
    <source>
        <dbReference type="EMBL" id="TNN44350.1"/>
    </source>
</evidence>
<proteinExistence type="predicted"/>
<organism evidence="2 3">
    <name type="scientific">Liparis tanakae</name>
    <name type="common">Tanaka's snailfish</name>
    <dbReference type="NCBI Taxonomy" id="230148"/>
    <lineage>
        <taxon>Eukaryota</taxon>
        <taxon>Metazoa</taxon>
        <taxon>Chordata</taxon>
        <taxon>Craniata</taxon>
        <taxon>Vertebrata</taxon>
        <taxon>Euteleostomi</taxon>
        <taxon>Actinopterygii</taxon>
        <taxon>Neopterygii</taxon>
        <taxon>Teleostei</taxon>
        <taxon>Neoteleostei</taxon>
        <taxon>Acanthomorphata</taxon>
        <taxon>Eupercaria</taxon>
        <taxon>Perciformes</taxon>
        <taxon>Cottioidei</taxon>
        <taxon>Cottales</taxon>
        <taxon>Liparidae</taxon>
        <taxon>Liparis</taxon>
    </lineage>
</organism>
<feature type="compositionally biased region" description="Gly residues" evidence="1">
    <location>
        <begin position="1"/>
        <end position="10"/>
    </location>
</feature>
<evidence type="ECO:0000313" key="3">
    <source>
        <dbReference type="Proteomes" id="UP000314294"/>
    </source>
</evidence>
<protein>
    <submittedName>
        <fullName evidence="2">Uncharacterized protein</fullName>
    </submittedName>
</protein>
<dbReference type="EMBL" id="SRLO01000908">
    <property type="protein sequence ID" value="TNN44350.1"/>
    <property type="molecule type" value="Genomic_DNA"/>
</dbReference>
<gene>
    <name evidence="2" type="ORF">EYF80_045436</name>
</gene>
<feature type="region of interest" description="Disordered" evidence="1">
    <location>
        <begin position="1"/>
        <end position="38"/>
    </location>
</feature>
<keyword evidence="3" id="KW-1185">Reference proteome</keyword>
<dbReference type="AlphaFoldDB" id="A0A4Z2FU02"/>
<name>A0A4Z2FU02_9TELE</name>
<accession>A0A4Z2FU02</accession>
<dbReference type="Proteomes" id="UP000314294">
    <property type="component" value="Unassembled WGS sequence"/>
</dbReference>
<reference evidence="2 3" key="1">
    <citation type="submission" date="2019-03" db="EMBL/GenBank/DDBJ databases">
        <title>First draft genome of Liparis tanakae, snailfish: a comprehensive survey of snailfish specific genes.</title>
        <authorList>
            <person name="Kim W."/>
            <person name="Song I."/>
            <person name="Jeong J.-H."/>
            <person name="Kim D."/>
            <person name="Kim S."/>
            <person name="Ryu S."/>
            <person name="Song J.Y."/>
            <person name="Lee S.K."/>
        </authorList>
    </citation>
    <scope>NUCLEOTIDE SEQUENCE [LARGE SCALE GENOMIC DNA]</scope>
    <source>
        <tissue evidence="2">Muscle</tissue>
    </source>
</reference>